<dbReference type="EMBL" id="CM004467">
    <property type="protein sequence ID" value="OCT96840.1"/>
    <property type="molecule type" value="Genomic_DNA"/>
</dbReference>
<dbReference type="Proteomes" id="UP000694892">
    <property type="component" value="Chromosome 1S"/>
</dbReference>
<evidence type="ECO:0000256" key="1">
    <source>
        <dbReference type="SAM" id="Coils"/>
    </source>
</evidence>
<gene>
    <name evidence="3" type="ORF">XELAEV_18009056mg</name>
</gene>
<name>A0A974DSX4_XENLA</name>
<accession>A0A974DSX4</accession>
<evidence type="ECO:0000313" key="4">
    <source>
        <dbReference type="Proteomes" id="UP000694892"/>
    </source>
</evidence>
<feature type="coiled-coil region" evidence="1">
    <location>
        <begin position="74"/>
        <end position="108"/>
    </location>
</feature>
<proteinExistence type="predicted"/>
<sequence length="110" mass="12894">MEKFLGQSSTKSQRQIKQKLKDKKSAQESDPMDSETETPPKQLQAETLMKVLHPWLYQKLDGIKESVTEILQQITNQIQRITDAEQRFSTLEDELEKTQQLVDTQQRVLY</sequence>
<dbReference type="AlphaFoldDB" id="A0A974DSX4"/>
<evidence type="ECO:0000313" key="3">
    <source>
        <dbReference type="EMBL" id="OCT96840.1"/>
    </source>
</evidence>
<protein>
    <submittedName>
        <fullName evidence="3">Uncharacterized protein</fullName>
    </submittedName>
</protein>
<feature type="compositionally biased region" description="Polar residues" evidence="2">
    <location>
        <begin position="1"/>
        <end position="13"/>
    </location>
</feature>
<keyword evidence="1" id="KW-0175">Coiled coil</keyword>
<evidence type="ECO:0000256" key="2">
    <source>
        <dbReference type="SAM" id="MobiDB-lite"/>
    </source>
</evidence>
<reference evidence="4" key="1">
    <citation type="journal article" date="2016" name="Nature">
        <title>Genome evolution in the allotetraploid frog Xenopus laevis.</title>
        <authorList>
            <person name="Session A.M."/>
            <person name="Uno Y."/>
            <person name="Kwon T."/>
            <person name="Chapman J.A."/>
            <person name="Toyoda A."/>
            <person name="Takahashi S."/>
            <person name="Fukui A."/>
            <person name="Hikosaka A."/>
            <person name="Suzuki A."/>
            <person name="Kondo M."/>
            <person name="van Heeringen S.J."/>
            <person name="Quigley I."/>
            <person name="Heinz S."/>
            <person name="Ogino H."/>
            <person name="Ochi H."/>
            <person name="Hellsten U."/>
            <person name="Lyons J.B."/>
            <person name="Simakov O."/>
            <person name="Putnam N."/>
            <person name="Stites J."/>
            <person name="Kuroki Y."/>
            <person name="Tanaka T."/>
            <person name="Michiue T."/>
            <person name="Watanabe M."/>
            <person name="Bogdanovic O."/>
            <person name="Lister R."/>
            <person name="Georgiou G."/>
            <person name="Paranjpe S.S."/>
            <person name="van Kruijsbergen I."/>
            <person name="Shu S."/>
            <person name="Carlson J."/>
            <person name="Kinoshita T."/>
            <person name="Ohta Y."/>
            <person name="Mawaribuchi S."/>
            <person name="Jenkins J."/>
            <person name="Grimwood J."/>
            <person name="Schmutz J."/>
            <person name="Mitros T."/>
            <person name="Mozaffari S.V."/>
            <person name="Suzuki Y."/>
            <person name="Haramoto Y."/>
            <person name="Yamamoto T.S."/>
            <person name="Takagi C."/>
            <person name="Heald R."/>
            <person name="Miller K."/>
            <person name="Haudenschild C."/>
            <person name="Kitzman J."/>
            <person name="Nakayama T."/>
            <person name="Izutsu Y."/>
            <person name="Robert J."/>
            <person name="Fortriede J."/>
            <person name="Burns K."/>
            <person name="Lotay V."/>
            <person name="Karimi K."/>
            <person name="Yasuoka Y."/>
            <person name="Dichmann D.S."/>
            <person name="Flajnik M.F."/>
            <person name="Houston D.W."/>
            <person name="Shendure J."/>
            <person name="DuPasquier L."/>
            <person name="Vize P.D."/>
            <person name="Zorn A.M."/>
            <person name="Ito M."/>
            <person name="Marcotte E.M."/>
            <person name="Wallingford J.B."/>
            <person name="Ito Y."/>
            <person name="Asashima M."/>
            <person name="Ueno N."/>
            <person name="Matsuda Y."/>
            <person name="Veenstra G.J."/>
            <person name="Fujiyama A."/>
            <person name="Harland R.M."/>
            <person name="Taira M."/>
            <person name="Rokhsar D.S."/>
        </authorList>
    </citation>
    <scope>NUCLEOTIDE SEQUENCE [LARGE SCALE GENOMIC DNA]</scope>
    <source>
        <strain evidence="4">J</strain>
    </source>
</reference>
<feature type="region of interest" description="Disordered" evidence="2">
    <location>
        <begin position="1"/>
        <end position="42"/>
    </location>
</feature>
<organism evidence="3 4">
    <name type="scientific">Xenopus laevis</name>
    <name type="common">African clawed frog</name>
    <dbReference type="NCBI Taxonomy" id="8355"/>
    <lineage>
        <taxon>Eukaryota</taxon>
        <taxon>Metazoa</taxon>
        <taxon>Chordata</taxon>
        <taxon>Craniata</taxon>
        <taxon>Vertebrata</taxon>
        <taxon>Euteleostomi</taxon>
        <taxon>Amphibia</taxon>
        <taxon>Batrachia</taxon>
        <taxon>Anura</taxon>
        <taxon>Pipoidea</taxon>
        <taxon>Pipidae</taxon>
        <taxon>Xenopodinae</taxon>
        <taxon>Xenopus</taxon>
        <taxon>Xenopus</taxon>
    </lineage>
</organism>